<dbReference type="RefSeq" id="WP_166062392.1">
    <property type="nucleotide sequence ID" value="NZ_CP049889.1"/>
</dbReference>
<organism evidence="1 2">
    <name type="scientific">Jeotgalibaca porci</name>
    <dbReference type="NCBI Taxonomy" id="1868793"/>
    <lineage>
        <taxon>Bacteria</taxon>
        <taxon>Bacillati</taxon>
        <taxon>Bacillota</taxon>
        <taxon>Bacilli</taxon>
        <taxon>Lactobacillales</taxon>
        <taxon>Carnobacteriaceae</taxon>
        <taxon>Jeotgalibaca</taxon>
    </lineage>
</organism>
<dbReference type="GeneID" id="94552480"/>
<sequence length="92" mass="11033">MPQSILTICNYETKIAPGAYFHLKTDWFESDEEIQTIIIDQNHVFSKLLSLYPKNFVMYLEQDPEGSIYRTNYPLFIREGNDFFEVDWEKKK</sequence>
<dbReference type="EMBL" id="CP049889">
    <property type="protein sequence ID" value="QIK51338.1"/>
    <property type="molecule type" value="Genomic_DNA"/>
</dbReference>
<evidence type="ECO:0000313" key="2">
    <source>
        <dbReference type="Proteomes" id="UP000501830"/>
    </source>
</evidence>
<keyword evidence="2" id="KW-1185">Reference proteome</keyword>
<evidence type="ECO:0000313" key="1">
    <source>
        <dbReference type="EMBL" id="QIK51338.1"/>
    </source>
</evidence>
<dbReference type="AlphaFoldDB" id="A0A6G7WGL4"/>
<gene>
    <name evidence="1" type="ORF">G7058_04260</name>
</gene>
<accession>A0A6G7WGL4</accession>
<dbReference type="KEGG" id="jpo:G7058_04260"/>
<protein>
    <submittedName>
        <fullName evidence="1">Uncharacterized protein</fullName>
    </submittedName>
</protein>
<name>A0A6G7WGL4_9LACT</name>
<dbReference type="Proteomes" id="UP000501830">
    <property type="component" value="Chromosome"/>
</dbReference>
<proteinExistence type="predicted"/>
<reference evidence="1 2" key="1">
    <citation type="journal article" date="2017" name="Int. J. Syst. Evol. Microbiol.">
        <title>Jeotgalibaca porci sp. nov. and Jeotgalibaca arthritidis sp. nov., isolated from pigs, and emended description of the genus Jeotgalibaca.</title>
        <authorList>
            <person name="Zamora L."/>
            <person name="Perez-Sancho M."/>
            <person name="Dominguez L."/>
            <person name="Fernandez-Garayzabal J.F."/>
            <person name="Vela A.I."/>
        </authorList>
    </citation>
    <scope>NUCLEOTIDE SEQUENCE [LARGE SCALE GENOMIC DNA]</scope>
    <source>
        <strain evidence="1 2">CCUG 69148</strain>
    </source>
</reference>